<accession>A0A0R2CIW7</accession>
<dbReference type="EMBL" id="AYZI01000004">
    <property type="protein sequence ID" value="KRM91599.1"/>
    <property type="molecule type" value="Genomic_DNA"/>
</dbReference>
<organism evidence="1 2">
    <name type="scientific">Fructilactobacillus florum DSM 22689 = JCM 16035</name>
    <dbReference type="NCBI Taxonomy" id="1423745"/>
    <lineage>
        <taxon>Bacteria</taxon>
        <taxon>Bacillati</taxon>
        <taxon>Bacillota</taxon>
        <taxon>Bacilli</taxon>
        <taxon>Lactobacillales</taxon>
        <taxon>Lactobacillaceae</taxon>
        <taxon>Fructilactobacillus</taxon>
    </lineage>
</organism>
<name>A0A0R2CIW7_9LACO</name>
<dbReference type="AlphaFoldDB" id="A0A0R2CIW7"/>
<gene>
    <name evidence="1" type="ORF">FC87_GL000731</name>
</gene>
<proteinExistence type="predicted"/>
<protein>
    <submittedName>
        <fullName evidence="1">Uncharacterized protein</fullName>
    </submittedName>
</protein>
<reference evidence="1 2" key="1">
    <citation type="journal article" date="2015" name="Genome Announc.">
        <title>Expanding the biotechnology potential of lactobacilli through comparative genomics of 213 strains and associated genera.</title>
        <authorList>
            <person name="Sun Z."/>
            <person name="Harris H.M."/>
            <person name="McCann A."/>
            <person name="Guo C."/>
            <person name="Argimon S."/>
            <person name="Zhang W."/>
            <person name="Yang X."/>
            <person name="Jeffery I.B."/>
            <person name="Cooney J.C."/>
            <person name="Kagawa T.F."/>
            <person name="Liu W."/>
            <person name="Song Y."/>
            <person name="Salvetti E."/>
            <person name="Wrobel A."/>
            <person name="Rasinkangas P."/>
            <person name="Parkhill J."/>
            <person name="Rea M.C."/>
            <person name="O'Sullivan O."/>
            <person name="Ritari J."/>
            <person name="Douillard F.P."/>
            <person name="Paul Ross R."/>
            <person name="Yang R."/>
            <person name="Briner A.E."/>
            <person name="Felis G.E."/>
            <person name="de Vos W.M."/>
            <person name="Barrangou R."/>
            <person name="Klaenhammer T.R."/>
            <person name="Caufield P.W."/>
            <person name="Cui Y."/>
            <person name="Zhang H."/>
            <person name="O'Toole P.W."/>
        </authorList>
    </citation>
    <scope>NUCLEOTIDE SEQUENCE [LARGE SCALE GENOMIC DNA]</scope>
    <source>
        <strain evidence="1 2">DSM 22689</strain>
    </source>
</reference>
<evidence type="ECO:0000313" key="1">
    <source>
        <dbReference type="EMBL" id="KRM91599.1"/>
    </source>
</evidence>
<comment type="caution">
    <text evidence="1">The sequence shown here is derived from an EMBL/GenBank/DDBJ whole genome shotgun (WGS) entry which is preliminary data.</text>
</comment>
<dbReference type="Proteomes" id="UP000051586">
    <property type="component" value="Unassembled WGS sequence"/>
</dbReference>
<dbReference type="PATRIC" id="fig|1423745.4.peg.780"/>
<sequence>MTTQNNAKKKVETLFDSQVKHEVKWTDADGKEQKATVTLEHPSTAVTLEVMDALQSNDNFSNLAKAFYLLMNNVIVSPKMSYEQLDSELEASDKSKTITLKNAKGKECKFVLKFPGYETGFNLISMASNNRGGLNLANSLPAVLDKMVRNDTGNGYIKIGDFDNGEKYDGLAFDVYQQATEFLSRVLNKNGVMAKLNESATFLANTVSVSAD</sequence>
<dbReference type="RefSeq" id="WP_056961572.1">
    <property type="nucleotide sequence ID" value="NZ_AYZI01000004.1"/>
</dbReference>
<evidence type="ECO:0000313" key="2">
    <source>
        <dbReference type="Proteomes" id="UP000051586"/>
    </source>
</evidence>
<dbReference type="STRING" id="1423745.GCA_001311215_01848"/>